<proteinExistence type="predicted"/>
<name>A0ABU3ATA2_9ACTN</name>
<reference evidence="1" key="1">
    <citation type="submission" date="2024-05" db="EMBL/GenBank/DDBJ databases">
        <title>30 novel species of actinomycetes from the DSMZ collection.</title>
        <authorList>
            <person name="Nouioui I."/>
        </authorList>
    </citation>
    <scope>NUCLEOTIDE SEQUENCE</scope>
    <source>
        <strain evidence="1">DSM 40712</strain>
    </source>
</reference>
<evidence type="ECO:0000313" key="2">
    <source>
        <dbReference type="Proteomes" id="UP001180724"/>
    </source>
</evidence>
<dbReference type="InterPro" id="IPR032584">
    <property type="entry name" value="DUF4913"/>
</dbReference>
<organism evidence="1 2">
    <name type="scientific">Streptomyces lancefieldiae</name>
    <dbReference type="NCBI Taxonomy" id="3075520"/>
    <lineage>
        <taxon>Bacteria</taxon>
        <taxon>Bacillati</taxon>
        <taxon>Actinomycetota</taxon>
        <taxon>Actinomycetes</taxon>
        <taxon>Kitasatosporales</taxon>
        <taxon>Streptomycetaceae</taxon>
        <taxon>Streptomyces</taxon>
    </lineage>
</organism>
<protein>
    <submittedName>
        <fullName evidence="1">DUF4913 domain-containing protein</fullName>
    </submittedName>
</protein>
<evidence type="ECO:0000313" key="1">
    <source>
        <dbReference type="EMBL" id="MDT0612031.1"/>
    </source>
</evidence>
<dbReference type="Pfam" id="PF16259">
    <property type="entry name" value="DUF4913"/>
    <property type="match status" value="1"/>
</dbReference>
<gene>
    <name evidence="1" type="ORF">RM812_17595</name>
</gene>
<comment type="caution">
    <text evidence="1">The sequence shown here is derived from an EMBL/GenBank/DDBJ whole genome shotgun (WGS) entry which is preliminary data.</text>
</comment>
<dbReference type="Proteomes" id="UP001180724">
    <property type="component" value="Unassembled WGS sequence"/>
</dbReference>
<keyword evidence="2" id="KW-1185">Reference proteome</keyword>
<dbReference type="EMBL" id="JAVRFH010000015">
    <property type="protein sequence ID" value="MDT0612031.1"/>
    <property type="molecule type" value="Genomic_DNA"/>
</dbReference>
<sequence length="182" mass="20432">MAEELNGETISSRLDAYLESEAETESVADALLFSSLEEFVEDYVTQVIRLPYGEVPLAWCPSWWAHPEAVARLTTMWRAMEYLRDDVALGMSVWWRDHFDPHMRMLRDPLAGPFAACRQAGGHIDQPPLPTEAPPSGMLDHPAFSLEAALAEEAPTAEEIRNSPRPWLGWIALTMPPDNDTV</sequence>
<accession>A0ABU3ATA2</accession>
<dbReference type="RefSeq" id="WP_311573524.1">
    <property type="nucleotide sequence ID" value="NZ_JAVRFH010000015.1"/>
</dbReference>